<reference evidence="2 3" key="1">
    <citation type="submission" date="2018-12" db="EMBL/GenBank/DDBJ databases">
        <title>Draft genome sequence of Embleya hyalina NBRC 13850T.</title>
        <authorList>
            <person name="Komaki H."/>
            <person name="Hosoyama A."/>
            <person name="Kimura A."/>
            <person name="Ichikawa N."/>
            <person name="Tamura T."/>
        </authorList>
    </citation>
    <scope>NUCLEOTIDE SEQUENCE [LARGE SCALE GENOMIC DNA]</scope>
    <source>
        <strain evidence="2 3">NBRC 13850</strain>
    </source>
</reference>
<organism evidence="2 3">
    <name type="scientific">Embleya hyalina</name>
    <dbReference type="NCBI Taxonomy" id="516124"/>
    <lineage>
        <taxon>Bacteria</taxon>
        <taxon>Bacillati</taxon>
        <taxon>Actinomycetota</taxon>
        <taxon>Actinomycetes</taxon>
        <taxon>Kitasatosporales</taxon>
        <taxon>Streptomycetaceae</taxon>
        <taxon>Embleya</taxon>
    </lineage>
</organism>
<evidence type="ECO:0000256" key="1">
    <source>
        <dbReference type="SAM" id="MobiDB-lite"/>
    </source>
</evidence>
<protein>
    <submittedName>
        <fullName evidence="2">Uncharacterized protein</fullName>
    </submittedName>
</protein>
<feature type="compositionally biased region" description="Polar residues" evidence="1">
    <location>
        <begin position="157"/>
        <end position="174"/>
    </location>
</feature>
<feature type="region of interest" description="Disordered" evidence="1">
    <location>
        <begin position="116"/>
        <end position="174"/>
    </location>
</feature>
<keyword evidence="3" id="KW-1185">Reference proteome</keyword>
<comment type="caution">
    <text evidence="2">The sequence shown here is derived from an EMBL/GenBank/DDBJ whole genome shotgun (WGS) entry which is preliminary data.</text>
</comment>
<dbReference type="Proteomes" id="UP000286931">
    <property type="component" value="Unassembled WGS sequence"/>
</dbReference>
<evidence type="ECO:0000313" key="2">
    <source>
        <dbReference type="EMBL" id="GCD94376.1"/>
    </source>
</evidence>
<dbReference type="EMBL" id="BIFH01000015">
    <property type="protein sequence ID" value="GCD94376.1"/>
    <property type="molecule type" value="Genomic_DNA"/>
</dbReference>
<dbReference type="AlphaFoldDB" id="A0A401YID5"/>
<evidence type="ECO:0000313" key="3">
    <source>
        <dbReference type="Proteomes" id="UP000286931"/>
    </source>
</evidence>
<feature type="region of interest" description="Disordered" evidence="1">
    <location>
        <begin position="1"/>
        <end position="63"/>
    </location>
</feature>
<proteinExistence type="predicted"/>
<accession>A0A401YID5</accession>
<gene>
    <name evidence="2" type="ORF">EHYA_02037</name>
</gene>
<sequence length="265" mass="27698">MSGVRRLRVAAARRGARSTGVPLVRTAARRGPGRAARDVRAARGRAGAGRRRARPAGPADQDAAAAVRDAAPELPGPWAAWSRSSGAGGRVARRTGLVTAAVPRQRRADRTGRLEVPSDQSALGGRPVPRRRRVCTRGSRAVPPDARRRTDARRGCSTATAGRSTSSPMARSGSGTCRVAAHRASGGRAAAGLPVEMGRLRRWVRYSSTKVSLTTEGWPASSTDPATWSTLAETDASTWGCGLGFVLAGDGALMRPVNSRRGPGN</sequence>
<name>A0A401YID5_9ACTN</name>
<feature type="compositionally biased region" description="Basic and acidic residues" evidence="1">
    <location>
        <begin position="145"/>
        <end position="154"/>
    </location>
</feature>